<comment type="caution">
    <text evidence="6">The sequence shown here is derived from an EMBL/GenBank/DDBJ whole genome shotgun (WGS) entry which is preliminary data.</text>
</comment>
<proteinExistence type="predicted"/>
<dbReference type="GO" id="GO:0008270">
    <property type="term" value="F:zinc ion binding"/>
    <property type="evidence" value="ECO:0007669"/>
    <property type="project" value="UniProtKB-KW"/>
</dbReference>
<dbReference type="Gene3D" id="4.10.1000.10">
    <property type="entry name" value="Zinc finger, CCCH-type"/>
    <property type="match status" value="1"/>
</dbReference>
<dbReference type="SUPFAM" id="SSF90229">
    <property type="entry name" value="CCCH zinc finger"/>
    <property type="match status" value="1"/>
</dbReference>
<dbReference type="EMBL" id="JAAGNN010000014">
    <property type="protein sequence ID" value="KAF4080107.1"/>
    <property type="molecule type" value="Genomic_DNA"/>
</dbReference>
<evidence type="ECO:0000256" key="1">
    <source>
        <dbReference type="ARBA" id="ARBA00022723"/>
    </source>
</evidence>
<keyword evidence="1 4" id="KW-0479">Metal-binding</keyword>
<accession>A0A7J6ADN4</accession>
<dbReference type="Proteomes" id="UP000593565">
    <property type="component" value="Unassembled WGS sequence"/>
</dbReference>
<gene>
    <name evidence="6" type="ORF">AMELA_G00166670</name>
</gene>
<evidence type="ECO:0000256" key="3">
    <source>
        <dbReference type="ARBA" id="ARBA00022833"/>
    </source>
</evidence>
<keyword evidence="7" id="KW-1185">Reference proteome</keyword>
<feature type="zinc finger region" description="C3H1-type" evidence="4">
    <location>
        <begin position="18"/>
        <end position="46"/>
    </location>
</feature>
<dbReference type="PROSITE" id="PS50103">
    <property type="entry name" value="ZF_C3H1"/>
    <property type="match status" value="2"/>
</dbReference>
<dbReference type="PANTHER" id="PTHR15725:SF14">
    <property type="entry name" value="ZINC FINGER CCCH DOMAIN-CONTAINING PROTEIN 11A"/>
    <property type="match status" value="1"/>
</dbReference>
<keyword evidence="3 4" id="KW-0862">Zinc</keyword>
<sequence>MRHHLVGILEKSLQTTMNYNQEDCYFFLFYSFCTQGDRCPYRHSEAARRSKAVCKFWLENRCFRKSCRFRHHDINKSQGEIPCYWDNQKGGCLKQDCAFKHTKPQSIRWHPVSPGKSKNKDDGIEVLLKVFVNFKLEDSVKTRIRTAGSPAFEDLKISIRTPGTFWCETCQEEKEASAQFHHL</sequence>
<dbReference type="InterPro" id="IPR041686">
    <property type="entry name" value="Znf-CCCH_3"/>
</dbReference>
<dbReference type="InterPro" id="IPR000571">
    <property type="entry name" value="Znf_CCCH"/>
</dbReference>
<evidence type="ECO:0000259" key="5">
    <source>
        <dbReference type="PROSITE" id="PS50103"/>
    </source>
</evidence>
<evidence type="ECO:0000256" key="2">
    <source>
        <dbReference type="ARBA" id="ARBA00022771"/>
    </source>
</evidence>
<protein>
    <recommendedName>
        <fullName evidence="5">C3H1-type domain-containing protein</fullName>
    </recommendedName>
</protein>
<keyword evidence="2 4" id="KW-0863">Zinc-finger</keyword>
<organism evidence="6 7">
    <name type="scientific">Ameiurus melas</name>
    <name type="common">Black bullhead</name>
    <name type="synonym">Silurus melas</name>
    <dbReference type="NCBI Taxonomy" id="219545"/>
    <lineage>
        <taxon>Eukaryota</taxon>
        <taxon>Metazoa</taxon>
        <taxon>Chordata</taxon>
        <taxon>Craniata</taxon>
        <taxon>Vertebrata</taxon>
        <taxon>Euteleostomi</taxon>
        <taxon>Actinopterygii</taxon>
        <taxon>Neopterygii</taxon>
        <taxon>Teleostei</taxon>
        <taxon>Ostariophysi</taxon>
        <taxon>Siluriformes</taxon>
        <taxon>Ictaluridae</taxon>
        <taxon>Ameiurus</taxon>
    </lineage>
</organism>
<evidence type="ECO:0000313" key="7">
    <source>
        <dbReference type="Proteomes" id="UP000593565"/>
    </source>
</evidence>
<name>A0A7J6ADN4_AMEME</name>
<evidence type="ECO:0000256" key="4">
    <source>
        <dbReference type="PROSITE-ProRule" id="PRU00723"/>
    </source>
</evidence>
<feature type="domain" description="C3H1-type" evidence="5">
    <location>
        <begin position="18"/>
        <end position="46"/>
    </location>
</feature>
<feature type="domain" description="C3H1-type" evidence="5">
    <location>
        <begin position="48"/>
        <end position="74"/>
    </location>
</feature>
<feature type="zinc finger region" description="C3H1-type" evidence="4">
    <location>
        <begin position="48"/>
        <end position="74"/>
    </location>
</feature>
<dbReference type="InterPro" id="IPR036855">
    <property type="entry name" value="Znf_CCCH_sf"/>
</dbReference>
<evidence type="ECO:0000313" key="6">
    <source>
        <dbReference type="EMBL" id="KAF4080107.1"/>
    </source>
</evidence>
<dbReference type="PANTHER" id="PTHR15725">
    <property type="entry name" value="ZN-FINGER, C-X8-C-X5-C-X3-H TYPE-CONTAINING"/>
    <property type="match status" value="1"/>
</dbReference>
<dbReference type="AlphaFoldDB" id="A0A7J6ADN4"/>
<dbReference type="SMART" id="SM00356">
    <property type="entry name" value="ZnF_C3H1"/>
    <property type="match status" value="3"/>
</dbReference>
<dbReference type="Pfam" id="PF15663">
    <property type="entry name" value="zf-CCCH_3"/>
    <property type="match status" value="1"/>
</dbReference>
<reference evidence="6 7" key="1">
    <citation type="submission" date="2020-02" db="EMBL/GenBank/DDBJ databases">
        <title>A chromosome-scale genome assembly of the black bullhead catfish (Ameiurus melas).</title>
        <authorList>
            <person name="Wen M."/>
            <person name="Zham M."/>
            <person name="Cabau C."/>
            <person name="Klopp C."/>
            <person name="Donnadieu C."/>
            <person name="Roques C."/>
            <person name="Bouchez O."/>
            <person name="Lampietro C."/>
            <person name="Jouanno E."/>
            <person name="Herpin A."/>
            <person name="Louis A."/>
            <person name="Berthelot C."/>
            <person name="Parey E."/>
            <person name="Roest-Crollius H."/>
            <person name="Braasch I."/>
            <person name="Postlethwait J."/>
            <person name="Robinson-Rechavi M."/>
            <person name="Echchiki A."/>
            <person name="Begum T."/>
            <person name="Montfort J."/>
            <person name="Schartl M."/>
            <person name="Bobe J."/>
            <person name="Guiguen Y."/>
        </authorList>
    </citation>
    <scope>NUCLEOTIDE SEQUENCE [LARGE SCALE GENOMIC DNA]</scope>
    <source>
        <strain evidence="6">M_S1</strain>
        <tissue evidence="6">Blood</tissue>
    </source>
</reference>